<dbReference type="Pfam" id="PF12867">
    <property type="entry name" value="DinB_2"/>
    <property type="match status" value="1"/>
</dbReference>
<dbReference type="RefSeq" id="WP_161253624.1">
    <property type="nucleotide sequence ID" value="NZ_WXEY01000001.1"/>
</dbReference>
<dbReference type="SUPFAM" id="SSF109854">
    <property type="entry name" value="DinB/YfiT-like putative metalloenzymes"/>
    <property type="match status" value="1"/>
</dbReference>
<dbReference type="Proteomes" id="UP000463470">
    <property type="component" value="Unassembled WGS sequence"/>
</dbReference>
<dbReference type="Gene3D" id="1.20.120.450">
    <property type="entry name" value="dinb family like domain"/>
    <property type="match status" value="1"/>
</dbReference>
<sequence length="161" mass="19058">MKVEERAQLINQYREGITLVEDALQGVSEAELDYQPTPERWTIRQIIHHLADSEITSGIRLRRLLAEESPDIISYDQDYFAIALRYNLRPIESALQLYKWVRTTTLEILEFMDVEQWNRKGNHSEIGEYSATLWLQLYAEHGINHARQIRANREAFERSKR</sequence>
<gene>
    <name evidence="2" type="ORF">GTO91_01265</name>
</gene>
<reference evidence="2 3" key="1">
    <citation type="submission" date="2020-01" db="EMBL/GenBank/DDBJ databases">
        <title>Whole-genome sequence of Heliobacterium undosum DSM 13378.</title>
        <authorList>
            <person name="Kyndt J.A."/>
            <person name="Meyer T.E."/>
        </authorList>
    </citation>
    <scope>NUCLEOTIDE SEQUENCE [LARGE SCALE GENOMIC DNA]</scope>
    <source>
        <strain evidence="2 3">DSM 13378</strain>
    </source>
</reference>
<name>A0A845L1M2_9FIRM</name>
<dbReference type="InterPro" id="IPR034660">
    <property type="entry name" value="DinB/YfiT-like"/>
</dbReference>
<evidence type="ECO:0000313" key="3">
    <source>
        <dbReference type="Proteomes" id="UP000463470"/>
    </source>
</evidence>
<comment type="caution">
    <text evidence="2">The sequence shown here is derived from an EMBL/GenBank/DDBJ whole genome shotgun (WGS) entry which is preliminary data.</text>
</comment>
<organism evidence="2 3">
    <name type="scientific">Heliomicrobium undosum</name>
    <dbReference type="NCBI Taxonomy" id="121734"/>
    <lineage>
        <taxon>Bacteria</taxon>
        <taxon>Bacillati</taxon>
        <taxon>Bacillota</taxon>
        <taxon>Clostridia</taxon>
        <taxon>Eubacteriales</taxon>
        <taxon>Heliobacteriaceae</taxon>
        <taxon>Heliomicrobium</taxon>
    </lineage>
</organism>
<dbReference type="InterPro" id="IPR024775">
    <property type="entry name" value="DinB-like"/>
</dbReference>
<proteinExistence type="predicted"/>
<evidence type="ECO:0000259" key="1">
    <source>
        <dbReference type="Pfam" id="PF12867"/>
    </source>
</evidence>
<accession>A0A845L1M2</accession>
<feature type="domain" description="DinB-like" evidence="1">
    <location>
        <begin position="13"/>
        <end position="149"/>
    </location>
</feature>
<dbReference type="EMBL" id="WXEY01000001">
    <property type="protein sequence ID" value="MZP28350.1"/>
    <property type="molecule type" value="Genomic_DNA"/>
</dbReference>
<dbReference type="OrthoDB" id="9796039at2"/>
<protein>
    <recommendedName>
        <fullName evidence="1">DinB-like domain-containing protein</fullName>
    </recommendedName>
</protein>
<keyword evidence="3" id="KW-1185">Reference proteome</keyword>
<dbReference type="AlphaFoldDB" id="A0A845L1M2"/>
<evidence type="ECO:0000313" key="2">
    <source>
        <dbReference type="EMBL" id="MZP28350.1"/>
    </source>
</evidence>